<evidence type="ECO:0000256" key="17">
    <source>
        <dbReference type="ARBA" id="ARBA00031499"/>
    </source>
</evidence>
<dbReference type="InterPro" id="IPR032678">
    <property type="entry name" value="tRNA-synt_1_cat_dom"/>
</dbReference>
<keyword evidence="13" id="KW-0648">Protein biosynthesis</keyword>
<evidence type="ECO:0000256" key="10">
    <source>
        <dbReference type="ARBA" id="ARBA00022741"/>
    </source>
</evidence>
<dbReference type="Pfam" id="PF01406">
    <property type="entry name" value="tRNA-synt_1e"/>
    <property type="match status" value="2"/>
</dbReference>
<dbReference type="EMBL" id="PNBA02000020">
    <property type="protein sequence ID" value="KAG6389932.1"/>
    <property type="molecule type" value="Genomic_DNA"/>
</dbReference>
<keyword evidence="8" id="KW-0934">Plastid</keyword>
<proteinExistence type="inferred from homology"/>
<dbReference type="SUPFAM" id="SSF47323">
    <property type="entry name" value="Anticodon-binding domain of a subclass of class I aminoacyl-tRNA synthetases"/>
    <property type="match status" value="1"/>
</dbReference>
<keyword evidence="14" id="KW-0809">Transit peptide</keyword>
<evidence type="ECO:0000313" key="21">
    <source>
        <dbReference type="Proteomes" id="UP000298416"/>
    </source>
</evidence>
<dbReference type="GO" id="GO:0005739">
    <property type="term" value="C:mitochondrion"/>
    <property type="evidence" value="ECO:0007669"/>
    <property type="project" value="UniProtKB-SubCell"/>
</dbReference>
<feature type="domain" description="tRNA synthetases class I catalytic" evidence="19">
    <location>
        <begin position="21"/>
        <end position="317"/>
    </location>
</feature>
<dbReference type="InterPro" id="IPR009080">
    <property type="entry name" value="tRNAsynth_Ia_anticodon-bd"/>
</dbReference>
<accession>A0A8X8W7X0</accession>
<gene>
    <name evidence="20" type="ORF">SASPL_151407</name>
</gene>
<keyword evidence="9" id="KW-0479">Metal-binding</keyword>
<dbReference type="GO" id="GO:0005524">
    <property type="term" value="F:ATP binding"/>
    <property type="evidence" value="ECO:0007669"/>
    <property type="project" value="UniProtKB-KW"/>
</dbReference>
<evidence type="ECO:0000256" key="14">
    <source>
        <dbReference type="ARBA" id="ARBA00022946"/>
    </source>
</evidence>
<evidence type="ECO:0000256" key="12">
    <source>
        <dbReference type="ARBA" id="ARBA00022840"/>
    </source>
</evidence>
<dbReference type="InterPro" id="IPR014729">
    <property type="entry name" value="Rossmann-like_a/b/a_fold"/>
</dbReference>
<evidence type="ECO:0000256" key="3">
    <source>
        <dbReference type="ARBA" id="ARBA00004229"/>
    </source>
</evidence>
<dbReference type="GO" id="GO:0006423">
    <property type="term" value="P:cysteinyl-tRNA aminoacylation"/>
    <property type="evidence" value="ECO:0007669"/>
    <property type="project" value="InterPro"/>
</dbReference>
<dbReference type="GO" id="GO:0009507">
    <property type="term" value="C:chloroplast"/>
    <property type="evidence" value="ECO:0007669"/>
    <property type="project" value="UniProtKB-SubCell"/>
</dbReference>
<dbReference type="AlphaFoldDB" id="A0A8X8W7X0"/>
<evidence type="ECO:0000256" key="7">
    <source>
        <dbReference type="ARBA" id="ARBA00022598"/>
    </source>
</evidence>
<evidence type="ECO:0000256" key="8">
    <source>
        <dbReference type="ARBA" id="ARBA00022640"/>
    </source>
</evidence>
<dbReference type="GO" id="GO:0046872">
    <property type="term" value="F:metal ion binding"/>
    <property type="evidence" value="ECO:0007669"/>
    <property type="project" value="UniProtKB-KW"/>
</dbReference>
<protein>
    <recommendedName>
        <fullName evidence="5">cysteine--tRNA ligase</fullName>
        <ecNumber evidence="5">6.1.1.16</ecNumber>
    </recommendedName>
    <alternativeName>
        <fullName evidence="17">Cysteinyl-tRNA synthetase</fullName>
    </alternativeName>
</protein>
<dbReference type="InterPro" id="IPR015803">
    <property type="entry name" value="Cys-tRNA-ligase"/>
</dbReference>
<dbReference type="FunFam" id="1.20.120.1910:FF:000003">
    <property type="entry name" value="Cysteine--tRNA ligase CPS1, chloroplastic/mitochondrial"/>
    <property type="match status" value="1"/>
</dbReference>
<evidence type="ECO:0000256" key="6">
    <source>
        <dbReference type="ARBA" id="ARBA00022528"/>
    </source>
</evidence>
<comment type="cofactor">
    <cofactor evidence="1">
        <name>Zn(2+)</name>
        <dbReference type="ChEBI" id="CHEBI:29105"/>
    </cofactor>
</comment>
<evidence type="ECO:0000313" key="20">
    <source>
        <dbReference type="EMBL" id="KAG6389932.1"/>
    </source>
</evidence>
<keyword evidence="11" id="KW-0862">Zinc</keyword>
<keyword evidence="6" id="KW-0150">Chloroplast</keyword>
<evidence type="ECO:0000256" key="4">
    <source>
        <dbReference type="ARBA" id="ARBA00005594"/>
    </source>
</evidence>
<keyword evidence="15" id="KW-0496">Mitochondrion</keyword>
<comment type="caution">
    <text evidence="20">The sequence shown here is derived from an EMBL/GenBank/DDBJ whole genome shotgun (WGS) entry which is preliminary data.</text>
</comment>
<evidence type="ECO:0000256" key="9">
    <source>
        <dbReference type="ARBA" id="ARBA00022723"/>
    </source>
</evidence>
<name>A0A8X8W7X0_SALSN</name>
<keyword evidence="21" id="KW-1185">Reference proteome</keyword>
<dbReference type="NCBIfam" id="TIGR00435">
    <property type="entry name" value="cysS"/>
    <property type="match status" value="2"/>
</dbReference>
<evidence type="ECO:0000256" key="2">
    <source>
        <dbReference type="ARBA" id="ARBA00004173"/>
    </source>
</evidence>
<evidence type="ECO:0000256" key="11">
    <source>
        <dbReference type="ARBA" id="ARBA00022833"/>
    </source>
</evidence>
<dbReference type="CDD" id="cd00672">
    <property type="entry name" value="CysRS_core"/>
    <property type="match status" value="1"/>
</dbReference>
<dbReference type="SUPFAM" id="SSF52374">
    <property type="entry name" value="Nucleotidylyl transferase"/>
    <property type="match status" value="2"/>
</dbReference>
<evidence type="ECO:0000259" key="19">
    <source>
        <dbReference type="Pfam" id="PF01406"/>
    </source>
</evidence>
<reference evidence="20" key="2">
    <citation type="submission" date="2020-08" db="EMBL/GenBank/DDBJ databases">
        <title>Plant Genome Project.</title>
        <authorList>
            <person name="Zhang R.-G."/>
        </authorList>
    </citation>
    <scope>NUCLEOTIDE SEQUENCE</scope>
    <source>
        <strain evidence="20">Huo1</strain>
        <tissue evidence="20">Leaf</tissue>
    </source>
</reference>
<keyword evidence="7" id="KW-0436">Ligase</keyword>
<comment type="similarity">
    <text evidence="4">Belongs to the class-I aminoacyl-tRNA synthetase family.</text>
</comment>
<dbReference type="PRINTS" id="PR00983">
    <property type="entry name" value="TRNASYNTHCYS"/>
</dbReference>
<comment type="subcellular location">
    <subcellularLocation>
        <location evidence="2">Mitochondrion</location>
    </subcellularLocation>
    <subcellularLocation>
        <location evidence="3">Plastid</location>
        <location evidence="3">Chloroplast</location>
    </subcellularLocation>
</comment>
<evidence type="ECO:0000256" key="18">
    <source>
        <dbReference type="SAM" id="MobiDB-lite"/>
    </source>
</evidence>
<keyword evidence="10" id="KW-0547">Nucleotide-binding</keyword>
<evidence type="ECO:0000256" key="5">
    <source>
        <dbReference type="ARBA" id="ARBA00012832"/>
    </source>
</evidence>
<dbReference type="FunFam" id="3.40.50.620:FF:000009">
    <property type="entry name" value="Cysteine--tRNA ligase"/>
    <property type="match status" value="1"/>
</dbReference>
<organism evidence="20">
    <name type="scientific">Salvia splendens</name>
    <name type="common">Scarlet sage</name>
    <dbReference type="NCBI Taxonomy" id="180675"/>
    <lineage>
        <taxon>Eukaryota</taxon>
        <taxon>Viridiplantae</taxon>
        <taxon>Streptophyta</taxon>
        <taxon>Embryophyta</taxon>
        <taxon>Tracheophyta</taxon>
        <taxon>Spermatophyta</taxon>
        <taxon>Magnoliopsida</taxon>
        <taxon>eudicotyledons</taxon>
        <taxon>Gunneridae</taxon>
        <taxon>Pentapetalae</taxon>
        <taxon>asterids</taxon>
        <taxon>lamiids</taxon>
        <taxon>Lamiales</taxon>
        <taxon>Lamiaceae</taxon>
        <taxon>Nepetoideae</taxon>
        <taxon>Mentheae</taxon>
        <taxon>Salviinae</taxon>
        <taxon>Salvia</taxon>
        <taxon>Salvia subgen. Calosphace</taxon>
        <taxon>core Calosphace</taxon>
    </lineage>
</organism>
<dbReference type="Proteomes" id="UP000298416">
    <property type="component" value="Unassembled WGS sequence"/>
</dbReference>
<sequence>MAARKPELQLYNTTTKEKELFKPIVDGKVGMYICGVTSYDLSHIGHARAYVAFDVLYRYLKYVGYDVTYVRNFTDVDDKIIRRANEVGEDPIALSGRFCQEFLNDMADLQCLLPTDQPRVTDHMEQIKDMIAKIISNGCAYPVDGDVYFSVDSFPNYGRLSGRKLEDNRAGERVAVDTRKKNPADFALWKAAKPGEPQWDSPWGPGRPGWHIECSAMSAHYLTHTFDIHGGGMDLIFPHHENEIAQSCAACSESKVNYWIHNGFVTANDEKMSKSVGNFFTIREVTKLYHPLALRHFLLGTHYRSPVNYSISQIEIASEAVFYLYQTLKDCEDALSPFREDAGLNNPKVRISPAAQECTSKLHNDFETKLADDLHTPTILNSSLQEAFKFINTSKKQQKQQQLSIVKSLIDLEIEIKQVLSTLGLLSSSTYAEVLEQLKDKALKRAELTEEDILQSIEERTLARKNKEFSRSDQIRSDLAAKGIALMDVGNGTVWRPCVPAQPESGQADTKKAPPAQPESAQADTKNVPPAQTESTQIDTKNVPPAEKVLNICLRDWEKENWISQIFGLVRSYVRNFTDVDDKIIRRANEVGEDPIALSGRFCQEFLNDMADLQCLLPTNQPRVTDHMEQIKDMIAKIISNDCAYPVDGDVYFSVDSYPNYGRLSGRKLEDNRAGERVAVDTRKKNPADFALWKAAKPGEPQWASPWGPGRPGWHIECSAMSAHYLTHTFDIHGGGMDLIFPHHENEIAQSCAACSESKVNYWIHNGFVTANDEKMSKSVGNFFTIREVTKLYHPLALRHFLLGTHYRSPVNYSISQTEIASDAVFYIYQVNTFQAT</sequence>
<keyword evidence="12" id="KW-0067">ATP-binding</keyword>
<evidence type="ECO:0000256" key="13">
    <source>
        <dbReference type="ARBA" id="ARBA00022917"/>
    </source>
</evidence>
<dbReference type="Gene3D" id="1.20.120.1910">
    <property type="entry name" value="Cysteine-tRNA ligase, C-terminal anti-codon recognition domain"/>
    <property type="match status" value="1"/>
</dbReference>
<feature type="domain" description="tRNA synthetases class I catalytic" evidence="19">
    <location>
        <begin position="567"/>
        <end position="818"/>
    </location>
</feature>
<dbReference type="InterPro" id="IPR024909">
    <property type="entry name" value="Cys-tRNA/MSH_ligase"/>
</dbReference>
<feature type="compositionally biased region" description="Polar residues" evidence="18">
    <location>
        <begin position="519"/>
        <end position="537"/>
    </location>
</feature>
<evidence type="ECO:0000256" key="16">
    <source>
        <dbReference type="ARBA" id="ARBA00023146"/>
    </source>
</evidence>
<dbReference type="GO" id="GO:0004817">
    <property type="term" value="F:cysteine-tRNA ligase activity"/>
    <property type="evidence" value="ECO:0007669"/>
    <property type="project" value="UniProtKB-EC"/>
</dbReference>
<evidence type="ECO:0000256" key="15">
    <source>
        <dbReference type="ARBA" id="ARBA00023128"/>
    </source>
</evidence>
<keyword evidence="16" id="KW-0030">Aminoacyl-tRNA synthetase</keyword>
<evidence type="ECO:0000256" key="1">
    <source>
        <dbReference type="ARBA" id="ARBA00001947"/>
    </source>
</evidence>
<dbReference type="PANTHER" id="PTHR10890">
    <property type="entry name" value="CYSTEINYL-TRNA SYNTHETASE"/>
    <property type="match status" value="1"/>
</dbReference>
<dbReference type="EC" id="6.1.1.16" evidence="5"/>
<reference evidence="20" key="1">
    <citation type="submission" date="2018-01" db="EMBL/GenBank/DDBJ databases">
        <authorList>
            <person name="Mao J.F."/>
        </authorList>
    </citation>
    <scope>NUCLEOTIDE SEQUENCE</scope>
    <source>
        <strain evidence="20">Huo1</strain>
        <tissue evidence="20">Leaf</tissue>
    </source>
</reference>
<dbReference type="Gene3D" id="3.40.50.620">
    <property type="entry name" value="HUPs"/>
    <property type="match status" value="2"/>
</dbReference>
<dbReference type="FunFam" id="3.40.50.620:FF:000451">
    <property type="entry name" value="Cysteine-tRNA ligase-like protein"/>
    <property type="match status" value="1"/>
</dbReference>
<dbReference type="PANTHER" id="PTHR10890:SF26">
    <property type="entry name" value="CYSTEINE--TRNA LIGASE 1, CYTOPLASMIC-RELATED"/>
    <property type="match status" value="1"/>
</dbReference>
<dbReference type="HAMAP" id="MF_00041">
    <property type="entry name" value="Cys_tRNA_synth"/>
    <property type="match status" value="1"/>
</dbReference>
<feature type="region of interest" description="Disordered" evidence="18">
    <location>
        <begin position="498"/>
        <end position="537"/>
    </location>
</feature>